<dbReference type="Pfam" id="PF12632">
    <property type="entry name" value="Vezatin"/>
    <property type="match status" value="2"/>
</dbReference>
<protein>
    <recommendedName>
        <fullName evidence="16">DNA sliding clamp PCNA</fullName>
    </recommendedName>
</protein>
<dbReference type="GO" id="GO:0006275">
    <property type="term" value="P:regulation of DNA replication"/>
    <property type="evidence" value="ECO:0007669"/>
    <property type="project" value="InterPro"/>
</dbReference>
<evidence type="ECO:0000259" key="21">
    <source>
        <dbReference type="Pfam" id="PF02747"/>
    </source>
</evidence>
<dbReference type="CDD" id="cd00577">
    <property type="entry name" value="PCNA"/>
    <property type="match status" value="1"/>
</dbReference>
<dbReference type="GO" id="GO:0006273">
    <property type="term" value="P:lagging strand elongation"/>
    <property type="evidence" value="ECO:0007669"/>
    <property type="project" value="UniProtKB-ARBA"/>
</dbReference>
<dbReference type="GO" id="GO:0003677">
    <property type="term" value="F:DNA binding"/>
    <property type="evidence" value="ECO:0007669"/>
    <property type="project" value="UniProtKB-KW"/>
</dbReference>
<evidence type="ECO:0000256" key="17">
    <source>
        <dbReference type="RuleBase" id="RU003671"/>
    </source>
</evidence>
<dbReference type="GO" id="GO:0012505">
    <property type="term" value="C:endomembrane system"/>
    <property type="evidence" value="ECO:0007669"/>
    <property type="project" value="UniProtKB-SubCell"/>
</dbReference>
<feature type="transmembrane region" description="Helical" evidence="19">
    <location>
        <begin position="172"/>
        <end position="190"/>
    </location>
</feature>
<gene>
    <name evidence="24" type="ORF">ST47_g3247</name>
</gene>
<keyword evidence="8" id="KW-0547">Nucleotide-binding</keyword>
<feature type="domain" description="Pyridoxamine kinase/Phosphomethylpyrimidine kinase" evidence="22">
    <location>
        <begin position="1087"/>
        <end position="1167"/>
    </location>
</feature>
<dbReference type="STRING" id="5454.A0A163I189"/>
<evidence type="ECO:0000256" key="2">
    <source>
        <dbReference type="ARBA" id="ARBA00004308"/>
    </source>
</evidence>
<dbReference type="InterPro" id="IPR026859">
    <property type="entry name" value="Myosin-bd"/>
</dbReference>
<evidence type="ECO:0000256" key="10">
    <source>
        <dbReference type="ARBA" id="ARBA00022840"/>
    </source>
</evidence>
<feature type="region of interest" description="Disordered" evidence="18">
    <location>
        <begin position="471"/>
        <end position="503"/>
    </location>
</feature>
<comment type="similarity">
    <text evidence="3">Belongs to the pyridoxine kinase family.</text>
</comment>
<dbReference type="InterPro" id="IPR013749">
    <property type="entry name" value="PM/HMP-P_kinase-1"/>
</dbReference>
<dbReference type="PRINTS" id="PR00339">
    <property type="entry name" value="PCNACYCLIN"/>
</dbReference>
<feature type="domain" description="Proliferating cell nuclear antigen PCNA C-terminal" evidence="21">
    <location>
        <begin position="800"/>
        <end position="927"/>
    </location>
</feature>
<dbReference type="PANTHER" id="PTHR11352">
    <property type="entry name" value="PROLIFERATING CELL NUCLEAR ANTIGEN"/>
    <property type="match status" value="1"/>
</dbReference>
<comment type="function">
    <text evidence="16">This protein is an auxiliary protein of DNA polymerase delta and is involved in the control of eukaryotic DNA replication by increasing the polymerase's processivity during elongation of the leading strand.</text>
</comment>
<feature type="region of interest" description="Disordered" evidence="18">
    <location>
        <begin position="1167"/>
        <end position="1210"/>
    </location>
</feature>
<proteinExistence type="inferred from homology"/>
<dbReference type="Proteomes" id="UP000076837">
    <property type="component" value="Unassembled WGS sequence"/>
</dbReference>
<keyword evidence="10" id="KW-0067">ATP-binding</keyword>
<dbReference type="Pfam" id="PF00705">
    <property type="entry name" value="PCNA_N"/>
    <property type="match status" value="1"/>
</dbReference>
<feature type="region of interest" description="Disordered" evidence="18">
    <location>
        <begin position="1364"/>
        <end position="1416"/>
    </location>
</feature>
<comment type="subcellular location">
    <subcellularLocation>
        <location evidence="2">Endomembrane system</location>
    </subcellularLocation>
    <subcellularLocation>
        <location evidence="1 16">Nucleus</location>
    </subcellularLocation>
</comment>
<evidence type="ECO:0000259" key="23">
    <source>
        <dbReference type="Pfam" id="PF12632"/>
    </source>
</evidence>
<dbReference type="GO" id="GO:0006272">
    <property type="term" value="P:leading strand elongation"/>
    <property type="evidence" value="ECO:0007669"/>
    <property type="project" value="TreeGrafter"/>
</dbReference>
<dbReference type="Gene3D" id="3.40.1190.20">
    <property type="match status" value="1"/>
</dbReference>
<organism evidence="24 25">
    <name type="scientific">Didymella rabiei</name>
    <name type="common">Chickpea ascochyta blight fungus</name>
    <name type="synonym">Mycosphaerella rabiei</name>
    <dbReference type="NCBI Taxonomy" id="5454"/>
    <lineage>
        <taxon>Eukaryota</taxon>
        <taxon>Fungi</taxon>
        <taxon>Dikarya</taxon>
        <taxon>Ascomycota</taxon>
        <taxon>Pezizomycotina</taxon>
        <taxon>Dothideomycetes</taxon>
        <taxon>Pleosporomycetidae</taxon>
        <taxon>Pleosporales</taxon>
        <taxon>Pleosporineae</taxon>
        <taxon>Didymellaceae</taxon>
        <taxon>Ascochyta</taxon>
    </lineage>
</organism>
<dbReference type="InterPro" id="IPR029056">
    <property type="entry name" value="Ribokinase-like"/>
</dbReference>
<dbReference type="SUPFAM" id="SSF55979">
    <property type="entry name" value="DNA clamp"/>
    <property type="match status" value="2"/>
</dbReference>
<comment type="function">
    <text evidence="15">This protein is an auxiliary protein of DNA polymerase delta and is involved in the control of eukaryotic DNA replication by increasing the polymerase's processibility during elongation of the leading strand. Involved in DNA repair.</text>
</comment>
<dbReference type="GO" id="GO:0017022">
    <property type="term" value="F:myosin binding"/>
    <property type="evidence" value="ECO:0007669"/>
    <property type="project" value="InterPro"/>
</dbReference>
<sequence>MESVILEDSPLAALLEGDGTGGLLSAPPSPAGSSASDGHGHGHDFAPRGPSTLHSRIRDRLPRPLRIRATRHGSVARIHLACSKAVNARLGRADNERFLEHFRYLVVASQLLGEPSSIRTTAFPSHSLVPGPEFKVATTSPAGAALTAATAFTLVWLVHWSRRRSGFSKARFVVVLVVFAVVATASYAHIRRQWLHTLRQQAVENASALVTNLQAFEASTSSALALIQEVELVSRGYRLSMPLPPISRIEDKAQARRCQRLRRSLRAAFAAEDDIEKYLDVYEISNPDLHDASLGCTESEFEDAESLKALRSWQYRLSTLRRVYLCSLLALQADGGKADFSRWATVVDSMIAVAAPTGEWSEKFNNVLAEEEQFVLPSLNKLQPTPGRENLRNSVRKLSGLSQGIRGLQAKMQVLREETNKSLEDTEDVTELGGHLMVQYDSIGADLRSLIQAWESGRNALALNIERHERRISQASSSGLRSPVPSLGGLTAVDEGSPSDALRALNGETLSPQQSAPPSDQGSNSDDEVFEAIAIPKTRLTMSREERMQKMQADRARQASLREQREASNNMLRELESVINLRPHRHTLPAGRVTTVVGLILRGVRCMHILIIYAIPHTRAYCIVSLRMGDIMFNTVVFSLFRSLAGLMPKLSSALIVLLLRKLQCGRVKKTKQMLEARLEQANLLKKIVDAIKDLVQDCNFDCNDSGIALQAMDNSHVALVSMLLRSEAFSPFRCDRNIALGINLGSLTKVLRAAQSDDILTLKAEDAPDVVNLVFENSASDRISEYDIKLMDIDQEHLGIPETEYAATISMPAAEFQRICRDLTALSESVSIECTKEGVKFSCQGDIGSGSVQLRQHTNVDKPGENVEIDLSEPVSLTFSLKYLVNFCKASGLSDTVKLSLSSEVPLLVEYGLANNSYLRFYLAPKIGDEERRTVYGLRTERYRVHLLEIKIMASDALVPETRVLAIASHVVHGYVGNKMATCVMQAMGCDVSAINTVHYSARSSNTSSPTELTGTGNHTAYKQVKGTKTTAAELEQLYEGLRQSNLTNFDVLLTGYVPSAEAVRAVGKIGRDIKFNAGTKPGSFFWVLDPVMGDNGKLYIPEDEVPEYKSLLREADLILPNQFEAETLSETPIHDLNSLAEAIQVLHTTYRVPHVIITSLRLTRDNQIPPSRPTTQPHTPSVENSDPLASSTLPQHRANAPHPERHEEVETLTIIGSTATSDFKPRLFRIDTPALPLFFSGTGDMFAALTVPRLLEAVQRAPEAQNLASTPSWRSPDAVAAPDLPLAQAAQKVLASMQAVLARTAEGCHARMAVYDAQIARGGGGDQLEKNRHLALMNASEVVVPRHVDLLVHPPHLERFQPRAVHVDGGSAAGGRPTAESKTSDPETAQLGRQIQTQNQAAKDGSAAGDSVQD</sequence>
<dbReference type="NCBIfam" id="TIGR00590">
    <property type="entry name" value="pcna"/>
    <property type="match status" value="1"/>
</dbReference>
<dbReference type="InterPro" id="IPR000730">
    <property type="entry name" value="Pr_cel_nuc_antig"/>
</dbReference>
<keyword evidence="5" id="KW-0808">Transferase</keyword>
<dbReference type="GO" id="GO:0043626">
    <property type="term" value="C:PCNA complex"/>
    <property type="evidence" value="ECO:0007669"/>
    <property type="project" value="UniProtKB-ARBA"/>
</dbReference>
<keyword evidence="12 17" id="KW-0238">DNA-binding</keyword>
<feature type="compositionally biased region" description="Polar residues" evidence="18">
    <location>
        <begin position="1393"/>
        <end position="1403"/>
    </location>
</feature>
<feature type="compositionally biased region" description="Low complexity" evidence="18">
    <location>
        <begin position="23"/>
        <end position="37"/>
    </location>
</feature>
<dbReference type="InterPro" id="IPR022649">
    <property type="entry name" value="Pr_cel_nuc_antig_C"/>
</dbReference>
<evidence type="ECO:0000256" key="19">
    <source>
        <dbReference type="SAM" id="Phobius"/>
    </source>
</evidence>
<keyword evidence="11 19" id="KW-1133">Transmembrane helix</keyword>
<dbReference type="InterPro" id="IPR004625">
    <property type="entry name" value="PyrdxlKinase"/>
</dbReference>
<evidence type="ECO:0000256" key="15">
    <source>
        <dbReference type="ARBA" id="ARBA00054163"/>
    </source>
</evidence>
<dbReference type="Pfam" id="PF02747">
    <property type="entry name" value="PCNA_C"/>
    <property type="match status" value="1"/>
</dbReference>
<evidence type="ECO:0000256" key="4">
    <source>
        <dbReference type="ARBA" id="ARBA00010462"/>
    </source>
</evidence>
<evidence type="ECO:0000256" key="11">
    <source>
        <dbReference type="ARBA" id="ARBA00022989"/>
    </source>
</evidence>
<keyword evidence="14 16" id="KW-0539">Nucleus</keyword>
<accession>A0A163I189</accession>
<feature type="compositionally biased region" description="Polar residues" evidence="18">
    <location>
        <begin position="1167"/>
        <end position="1196"/>
    </location>
</feature>
<evidence type="ECO:0000256" key="6">
    <source>
        <dbReference type="ARBA" id="ARBA00022692"/>
    </source>
</evidence>
<dbReference type="GO" id="GO:0070987">
    <property type="term" value="P:error-free translesion synthesis"/>
    <property type="evidence" value="ECO:0007669"/>
    <property type="project" value="UniProtKB-ARBA"/>
</dbReference>
<dbReference type="GO" id="GO:0008478">
    <property type="term" value="F:pyridoxal kinase activity"/>
    <property type="evidence" value="ECO:0007669"/>
    <property type="project" value="InterPro"/>
</dbReference>
<dbReference type="PANTHER" id="PTHR11352:SF0">
    <property type="entry name" value="PROLIFERATING CELL NUCLEAR ANTIGEN"/>
    <property type="match status" value="1"/>
</dbReference>
<evidence type="ECO:0000256" key="18">
    <source>
        <dbReference type="SAM" id="MobiDB-lite"/>
    </source>
</evidence>
<feature type="domain" description="Myosin-binding" evidence="23">
    <location>
        <begin position="151"/>
        <end position="268"/>
    </location>
</feature>
<dbReference type="FunFam" id="3.10.150.10:FF:000006">
    <property type="entry name" value="Proliferating cell nuclear antigen"/>
    <property type="match status" value="1"/>
</dbReference>
<feature type="region of interest" description="Disordered" evidence="18">
    <location>
        <begin position="17"/>
        <end position="58"/>
    </location>
</feature>
<evidence type="ECO:0000256" key="9">
    <source>
        <dbReference type="ARBA" id="ARBA00022777"/>
    </source>
</evidence>
<keyword evidence="7 17" id="KW-0235">DNA replication</keyword>
<dbReference type="InterPro" id="IPR046938">
    <property type="entry name" value="DNA_clamp_sf"/>
</dbReference>
<dbReference type="HAMAP" id="MF_00317">
    <property type="entry name" value="DNApol_clamp_arch"/>
    <property type="match status" value="1"/>
</dbReference>
<evidence type="ECO:0000256" key="1">
    <source>
        <dbReference type="ARBA" id="ARBA00004123"/>
    </source>
</evidence>
<evidence type="ECO:0000313" key="24">
    <source>
        <dbReference type="EMBL" id="KZM25559.1"/>
    </source>
</evidence>
<evidence type="ECO:0000256" key="3">
    <source>
        <dbReference type="ARBA" id="ARBA00008805"/>
    </source>
</evidence>
<dbReference type="SUPFAM" id="SSF53613">
    <property type="entry name" value="Ribokinase-like"/>
    <property type="match status" value="1"/>
</dbReference>
<evidence type="ECO:0000256" key="14">
    <source>
        <dbReference type="ARBA" id="ARBA00023242"/>
    </source>
</evidence>
<dbReference type="EMBL" id="JYNV01000124">
    <property type="protein sequence ID" value="KZM25559.1"/>
    <property type="molecule type" value="Genomic_DNA"/>
</dbReference>
<keyword evidence="25" id="KW-1185">Reference proteome</keyword>
<dbReference type="CDD" id="cd01173">
    <property type="entry name" value="pyridoxal_pyridoxamine_kinase"/>
    <property type="match status" value="1"/>
</dbReference>
<dbReference type="PROSITE" id="PS00293">
    <property type="entry name" value="PCNA_2"/>
    <property type="match status" value="1"/>
</dbReference>
<feature type="domain" description="Proliferating cell nuclear antigen PCNA N-terminal" evidence="20">
    <location>
        <begin position="674"/>
        <end position="796"/>
    </location>
</feature>
<dbReference type="InterPro" id="IPR022648">
    <property type="entry name" value="Pr_cel_nuc_antig_N"/>
</dbReference>
<reference evidence="24 25" key="1">
    <citation type="journal article" date="2016" name="Sci. Rep.">
        <title>Draft genome sequencing and secretome analysis of fungal phytopathogen Ascochyta rabiei provides insight into the necrotrophic effector repertoire.</title>
        <authorList>
            <person name="Verma S."/>
            <person name="Gazara R.K."/>
            <person name="Nizam S."/>
            <person name="Parween S."/>
            <person name="Chattopadhyay D."/>
            <person name="Verma P.K."/>
        </authorList>
    </citation>
    <scope>NUCLEOTIDE SEQUENCE [LARGE SCALE GENOMIC DNA]</scope>
    <source>
        <strain evidence="24 25">ArDII</strain>
    </source>
</reference>
<name>A0A163I189_DIDRA</name>
<dbReference type="GO" id="GO:0030337">
    <property type="term" value="F:DNA polymerase processivity factor activity"/>
    <property type="evidence" value="ECO:0007669"/>
    <property type="project" value="InterPro"/>
</dbReference>
<comment type="similarity">
    <text evidence="4 17">Belongs to the PCNA family.</text>
</comment>
<dbReference type="GO" id="GO:0005524">
    <property type="term" value="F:ATP binding"/>
    <property type="evidence" value="ECO:0007669"/>
    <property type="project" value="UniProtKB-KW"/>
</dbReference>
<dbReference type="Pfam" id="PF08543">
    <property type="entry name" value="Phos_pyr_kin"/>
    <property type="match status" value="1"/>
</dbReference>
<dbReference type="Gene3D" id="3.70.10.10">
    <property type="match status" value="1"/>
</dbReference>
<comment type="caution">
    <text evidence="24">The sequence shown here is derived from an EMBL/GenBank/DDBJ whole genome shotgun (WGS) entry which is preliminary data.</text>
</comment>
<evidence type="ECO:0000256" key="12">
    <source>
        <dbReference type="ARBA" id="ARBA00023125"/>
    </source>
</evidence>
<dbReference type="GO" id="GO:0009443">
    <property type="term" value="P:pyridoxal 5'-phosphate salvage"/>
    <property type="evidence" value="ECO:0007669"/>
    <property type="project" value="InterPro"/>
</dbReference>
<dbReference type="FunFam" id="3.70.10.10:FF:000001">
    <property type="entry name" value="Proliferating cell nuclear antigen"/>
    <property type="match status" value="1"/>
</dbReference>
<keyword evidence="6 19" id="KW-0812">Transmembrane</keyword>
<dbReference type="InterPro" id="IPR022659">
    <property type="entry name" value="Pr_cel_nuc_antig_CS"/>
</dbReference>
<evidence type="ECO:0000256" key="7">
    <source>
        <dbReference type="ARBA" id="ARBA00022705"/>
    </source>
</evidence>
<evidence type="ECO:0000259" key="22">
    <source>
        <dbReference type="Pfam" id="PF08543"/>
    </source>
</evidence>
<evidence type="ECO:0000256" key="8">
    <source>
        <dbReference type="ARBA" id="ARBA00022741"/>
    </source>
</evidence>
<evidence type="ECO:0000256" key="5">
    <source>
        <dbReference type="ARBA" id="ARBA00022679"/>
    </source>
</evidence>
<dbReference type="PROSITE" id="PS01251">
    <property type="entry name" value="PCNA_1"/>
    <property type="match status" value="1"/>
</dbReference>
<feature type="transmembrane region" description="Helical" evidence="19">
    <location>
        <begin position="142"/>
        <end position="160"/>
    </location>
</feature>
<keyword evidence="13 19" id="KW-0472">Membrane</keyword>
<dbReference type="FunFam" id="3.10.150.10:FF:000008">
    <property type="entry name" value="Proliferating cell nuclear antigen"/>
    <property type="match status" value="1"/>
</dbReference>
<dbReference type="GO" id="GO:0006298">
    <property type="term" value="P:mismatch repair"/>
    <property type="evidence" value="ECO:0007669"/>
    <property type="project" value="TreeGrafter"/>
</dbReference>
<evidence type="ECO:0000313" key="25">
    <source>
        <dbReference type="Proteomes" id="UP000076837"/>
    </source>
</evidence>
<evidence type="ECO:0000256" key="16">
    <source>
        <dbReference type="RuleBase" id="RU000641"/>
    </source>
</evidence>
<feature type="domain" description="Myosin-binding" evidence="23">
    <location>
        <begin position="269"/>
        <end position="412"/>
    </location>
</feature>
<evidence type="ECO:0000259" key="20">
    <source>
        <dbReference type="Pfam" id="PF00705"/>
    </source>
</evidence>
<evidence type="ECO:0000256" key="13">
    <source>
        <dbReference type="ARBA" id="ARBA00023136"/>
    </source>
</evidence>
<keyword evidence="9" id="KW-0418">Kinase</keyword>